<feature type="transmembrane region" description="Helical" evidence="3">
    <location>
        <begin position="292"/>
        <end position="309"/>
    </location>
</feature>
<feature type="domain" description="EamA" evidence="4">
    <location>
        <begin position="176"/>
        <end position="309"/>
    </location>
</feature>
<evidence type="ECO:0000313" key="6">
    <source>
        <dbReference type="Proteomes" id="UP001501563"/>
    </source>
</evidence>
<dbReference type="Pfam" id="PF00892">
    <property type="entry name" value="EamA"/>
    <property type="match status" value="2"/>
</dbReference>
<keyword evidence="3" id="KW-0472">Membrane</keyword>
<sequence>MPRPIGGRQASTTASRNDGRADGPWVTRYPVWSMSIGALSVSASAVLLDLARTSPGTASFYRCALALPALLALSAAERRCAGVIPRQRYGLAMSAGALFAGDMLLWTQAIGEVGAGLSTVLVNVQVVMVPLLAWAVDREPVPHRFLCWLPVLLVGVVCTGGLLEQGATVGSDPLRGTVHAVLAAVCYSGFLYLLRRGGRTGQVRQVYTAVVASATVVSLAAGLLWYGFDPAPGWRVLGWLLAVAACSQVVGWLLVATASPRLAGHVGAVLLLLTPGGAVALGAVVLGERPTPLQLAGWGVILAGAYAMSRGDTSGDARGGSRRRR</sequence>
<feature type="transmembrane region" description="Helical" evidence="3">
    <location>
        <begin position="88"/>
        <end position="107"/>
    </location>
</feature>
<proteinExistence type="inferred from homology"/>
<evidence type="ECO:0000256" key="1">
    <source>
        <dbReference type="ARBA" id="ARBA00007362"/>
    </source>
</evidence>
<dbReference type="InterPro" id="IPR000620">
    <property type="entry name" value="EamA_dom"/>
</dbReference>
<keyword evidence="3" id="KW-0812">Transmembrane</keyword>
<evidence type="ECO:0000256" key="3">
    <source>
        <dbReference type="SAM" id="Phobius"/>
    </source>
</evidence>
<accession>A0ABP7K210</accession>
<dbReference type="SUPFAM" id="SSF103481">
    <property type="entry name" value="Multidrug resistance efflux transporter EmrE"/>
    <property type="match status" value="2"/>
</dbReference>
<organism evidence="5 6">
    <name type="scientific">Streptomyces lannensis</name>
    <dbReference type="NCBI Taxonomy" id="766498"/>
    <lineage>
        <taxon>Bacteria</taxon>
        <taxon>Bacillati</taxon>
        <taxon>Actinomycetota</taxon>
        <taxon>Actinomycetes</taxon>
        <taxon>Kitasatosporales</taxon>
        <taxon>Streptomycetaceae</taxon>
        <taxon>Streptomyces</taxon>
    </lineage>
</organism>
<dbReference type="Proteomes" id="UP001501563">
    <property type="component" value="Unassembled WGS sequence"/>
</dbReference>
<protein>
    <submittedName>
        <fullName evidence="5">DMT family transporter</fullName>
    </submittedName>
</protein>
<comment type="caution">
    <text evidence="5">The sequence shown here is derived from an EMBL/GenBank/DDBJ whole genome shotgun (WGS) entry which is preliminary data.</text>
</comment>
<name>A0ABP7K210_9ACTN</name>
<feature type="transmembrane region" description="Helical" evidence="3">
    <location>
        <begin position="145"/>
        <end position="163"/>
    </location>
</feature>
<feature type="region of interest" description="Disordered" evidence="2">
    <location>
        <begin position="1"/>
        <end position="21"/>
    </location>
</feature>
<evidence type="ECO:0000259" key="4">
    <source>
        <dbReference type="Pfam" id="PF00892"/>
    </source>
</evidence>
<reference evidence="6" key="1">
    <citation type="journal article" date="2019" name="Int. J. Syst. Evol. Microbiol.">
        <title>The Global Catalogue of Microorganisms (GCM) 10K type strain sequencing project: providing services to taxonomists for standard genome sequencing and annotation.</title>
        <authorList>
            <consortium name="The Broad Institute Genomics Platform"/>
            <consortium name="The Broad Institute Genome Sequencing Center for Infectious Disease"/>
            <person name="Wu L."/>
            <person name="Ma J."/>
        </authorList>
    </citation>
    <scope>NUCLEOTIDE SEQUENCE [LARGE SCALE GENOMIC DNA]</scope>
    <source>
        <strain evidence="6">JCM 16578</strain>
    </source>
</reference>
<gene>
    <name evidence="5" type="ORF">GCM10022207_28540</name>
</gene>
<feature type="transmembrane region" description="Helical" evidence="3">
    <location>
        <begin position="206"/>
        <end position="228"/>
    </location>
</feature>
<feature type="transmembrane region" description="Helical" evidence="3">
    <location>
        <begin position="234"/>
        <end position="255"/>
    </location>
</feature>
<comment type="similarity">
    <text evidence="1">Belongs to the EamA transporter family.</text>
</comment>
<feature type="domain" description="EamA" evidence="4">
    <location>
        <begin position="34"/>
        <end position="159"/>
    </location>
</feature>
<dbReference type="EMBL" id="BAAAZA010000007">
    <property type="protein sequence ID" value="GAA3863009.1"/>
    <property type="molecule type" value="Genomic_DNA"/>
</dbReference>
<evidence type="ECO:0000256" key="2">
    <source>
        <dbReference type="SAM" id="MobiDB-lite"/>
    </source>
</evidence>
<evidence type="ECO:0000313" key="5">
    <source>
        <dbReference type="EMBL" id="GAA3863009.1"/>
    </source>
</evidence>
<feature type="transmembrane region" description="Helical" evidence="3">
    <location>
        <begin position="175"/>
        <end position="194"/>
    </location>
</feature>
<dbReference type="PANTHER" id="PTHR22911">
    <property type="entry name" value="ACYL-MALONYL CONDENSING ENZYME-RELATED"/>
    <property type="match status" value="1"/>
</dbReference>
<feature type="transmembrane region" description="Helical" evidence="3">
    <location>
        <begin position="113"/>
        <end position="133"/>
    </location>
</feature>
<keyword evidence="6" id="KW-1185">Reference proteome</keyword>
<keyword evidence="3" id="KW-1133">Transmembrane helix</keyword>
<dbReference type="InterPro" id="IPR037185">
    <property type="entry name" value="EmrE-like"/>
</dbReference>
<feature type="transmembrane region" description="Helical" evidence="3">
    <location>
        <begin position="262"/>
        <end position="286"/>
    </location>
</feature>